<keyword evidence="2" id="KW-1185">Reference proteome</keyword>
<gene>
    <name evidence="1" type="ORF">ILYODFUR_038852</name>
</gene>
<reference evidence="1 2" key="1">
    <citation type="submission" date="2021-06" db="EMBL/GenBank/DDBJ databases">
        <authorList>
            <person name="Palmer J.M."/>
        </authorList>
    </citation>
    <scope>NUCLEOTIDE SEQUENCE [LARGE SCALE GENOMIC DNA]</scope>
    <source>
        <strain evidence="2">if_2019</strain>
        <tissue evidence="1">Muscle</tissue>
    </source>
</reference>
<accession>A0ABV0T7I9</accession>
<sequence length="76" mass="8615">SSKLSQLGHDRRISFRFHLVAFLKPIQFRPVQIFGLVDLQLPSVQSEVRLVPLSLVLRCGDKKNEAGGQVSQRIIF</sequence>
<evidence type="ECO:0000313" key="2">
    <source>
        <dbReference type="Proteomes" id="UP001482620"/>
    </source>
</evidence>
<dbReference type="EMBL" id="JAHRIQ010021943">
    <property type="protein sequence ID" value="MEQ2227557.1"/>
    <property type="molecule type" value="Genomic_DNA"/>
</dbReference>
<comment type="caution">
    <text evidence="1">The sequence shown here is derived from an EMBL/GenBank/DDBJ whole genome shotgun (WGS) entry which is preliminary data.</text>
</comment>
<name>A0ABV0T7I9_9TELE</name>
<protein>
    <submittedName>
        <fullName evidence="1">Uncharacterized protein</fullName>
    </submittedName>
</protein>
<proteinExistence type="predicted"/>
<evidence type="ECO:0000313" key="1">
    <source>
        <dbReference type="EMBL" id="MEQ2227557.1"/>
    </source>
</evidence>
<organism evidence="1 2">
    <name type="scientific">Ilyodon furcidens</name>
    <name type="common">goldbreast splitfin</name>
    <dbReference type="NCBI Taxonomy" id="33524"/>
    <lineage>
        <taxon>Eukaryota</taxon>
        <taxon>Metazoa</taxon>
        <taxon>Chordata</taxon>
        <taxon>Craniata</taxon>
        <taxon>Vertebrata</taxon>
        <taxon>Euteleostomi</taxon>
        <taxon>Actinopterygii</taxon>
        <taxon>Neopterygii</taxon>
        <taxon>Teleostei</taxon>
        <taxon>Neoteleostei</taxon>
        <taxon>Acanthomorphata</taxon>
        <taxon>Ovalentaria</taxon>
        <taxon>Atherinomorphae</taxon>
        <taxon>Cyprinodontiformes</taxon>
        <taxon>Goodeidae</taxon>
        <taxon>Ilyodon</taxon>
    </lineage>
</organism>
<dbReference type="Proteomes" id="UP001482620">
    <property type="component" value="Unassembled WGS sequence"/>
</dbReference>
<feature type="non-terminal residue" evidence="1">
    <location>
        <position position="1"/>
    </location>
</feature>